<dbReference type="FunFam" id="3.90.1180.10:FF:000001">
    <property type="entry name" value="50S ribosomal protein L13"/>
    <property type="match status" value="1"/>
</dbReference>
<dbReference type="NCBIfam" id="TIGR01066">
    <property type="entry name" value="rplM_bact"/>
    <property type="match status" value="1"/>
</dbReference>
<dbReference type="AlphaFoldDB" id="A0A2A6E1Z7"/>
<sequence length="145" mass="16538">MKTTYMAKPTEVERSWYVIDAAGQTLGRMASQAAALLKGKHKPNYTPHVDMGDFVIVINADKVVLTGKKLEQKKYYRYSQYPGGLKETTAKDMLRKNPVRMVELAIHGMLPKNRLGERMKRKLKVYAGGEHPHQAQKPKVWELRG</sequence>
<dbReference type="GO" id="GO:0017148">
    <property type="term" value="P:negative regulation of translation"/>
    <property type="evidence" value="ECO:0007669"/>
    <property type="project" value="TreeGrafter"/>
</dbReference>
<dbReference type="Gene3D" id="3.90.1180.10">
    <property type="entry name" value="Ribosomal protein L13"/>
    <property type="match status" value="1"/>
</dbReference>
<proteinExistence type="inferred from homology"/>
<comment type="similarity">
    <text evidence="1 5">Belongs to the universal ribosomal protein uL13 family.</text>
</comment>
<dbReference type="InterPro" id="IPR005823">
    <property type="entry name" value="Ribosomal_uL13_bac-type"/>
</dbReference>
<dbReference type="Pfam" id="PF00572">
    <property type="entry name" value="Ribosomal_L13"/>
    <property type="match status" value="1"/>
</dbReference>
<dbReference type="GO" id="GO:0006412">
    <property type="term" value="P:translation"/>
    <property type="evidence" value="ECO:0007669"/>
    <property type="project" value="UniProtKB-UniRule"/>
</dbReference>
<comment type="function">
    <text evidence="5">This protein is one of the early assembly proteins of the 50S ribosomal subunit, although it is not seen to bind rRNA by itself. It is important during the early stages of 50S assembly.</text>
</comment>
<gene>
    <name evidence="5" type="primary">rplM</name>
    <name evidence="6" type="ORF">BLM47_02385</name>
</gene>
<protein>
    <recommendedName>
        <fullName evidence="4 5">Large ribosomal subunit protein uL13</fullName>
    </recommendedName>
</protein>
<evidence type="ECO:0000256" key="5">
    <source>
        <dbReference type="HAMAP-Rule" id="MF_01366"/>
    </source>
</evidence>
<evidence type="ECO:0000256" key="2">
    <source>
        <dbReference type="ARBA" id="ARBA00022980"/>
    </source>
</evidence>
<evidence type="ECO:0000256" key="1">
    <source>
        <dbReference type="ARBA" id="ARBA00006227"/>
    </source>
</evidence>
<dbReference type="SUPFAM" id="SSF52161">
    <property type="entry name" value="Ribosomal protein L13"/>
    <property type="match status" value="1"/>
</dbReference>
<dbReference type="PIRSF" id="PIRSF002181">
    <property type="entry name" value="Ribosomal_L13"/>
    <property type="match status" value="1"/>
</dbReference>
<dbReference type="PANTHER" id="PTHR11545">
    <property type="entry name" value="RIBOSOMAL PROTEIN L13"/>
    <property type="match status" value="1"/>
</dbReference>
<dbReference type="GO" id="GO:0003735">
    <property type="term" value="F:structural constituent of ribosome"/>
    <property type="evidence" value="ECO:0007669"/>
    <property type="project" value="InterPro"/>
</dbReference>
<evidence type="ECO:0000313" key="6">
    <source>
        <dbReference type="EMBL" id="PDO11338.1"/>
    </source>
</evidence>
<dbReference type="GO" id="GO:0003729">
    <property type="term" value="F:mRNA binding"/>
    <property type="evidence" value="ECO:0007669"/>
    <property type="project" value="TreeGrafter"/>
</dbReference>
<dbReference type="GO" id="GO:0022625">
    <property type="term" value="C:cytosolic large ribosomal subunit"/>
    <property type="evidence" value="ECO:0007669"/>
    <property type="project" value="TreeGrafter"/>
</dbReference>
<dbReference type="InterPro" id="IPR036899">
    <property type="entry name" value="Ribosomal_uL13_sf"/>
</dbReference>
<comment type="caution">
    <text evidence="6">The sequence shown here is derived from an EMBL/GenBank/DDBJ whole genome shotgun (WGS) entry which is preliminary data.</text>
</comment>
<dbReference type="Proteomes" id="UP000243688">
    <property type="component" value="Unassembled WGS sequence"/>
</dbReference>
<organism evidence="6 7">
    <name type="scientific">Candidatus Reconcilbacillus cellulovorans</name>
    <dbReference type="NCBI Taxonomy" id="1906605"/>
    <lineage>
        <taxon>Bacteria</taxon>
        <taxon>Bacillati</taxon>
        <taxon>Bacillota</taxon>
        <taxon>Bacilli</taxon>
        <taxon>Bacillales</taxon>
        <taxon>Paenibacillaceae</taxon>
        <taxon>Candidatus Reconcilbacillus</taxon>
    </lineage>
</organism>
<keyword evidence="2 5" id="KW-0689">Ribosomal protein</keyword>
<evidence type="ECO:0000313" key="7">
    <source>
        <dbReference type="Proteomes" id="UP000243688"/>
    </source>
</evidence>
<accession>A0A2A6E1Z7</accession>
<evidence type="ECO:0000256" key="4">
    <source>
        <dbReference type="ARBA" id="ARBA00035201"/>
    </source>
</evidence>
<comment type="subunit">
    <text evidence="5">Part of the 50S ribosomal subunit.</text>
</comment>
<name>A0A2A6E1Z7_9BACL</name>
<keyword evidence="3 5" id="KW-0687">Ribonucleoprotein</keyword>
<dbReference type="EMBL" id="MOXJ01000003">
    <property type="protein sequence ID" value="PDO11338.1"/>
    <property type="molecule type" value="Genomic_DNA"/>
</dbReference>
<dbReference type="PANTHER" id="PTHR11545:SF2">
    <property type="entry name" value="LARGE RIBOSOMAL SUBUNIT PROTEIN UL13M"/>
    <property type="match status" value="1"/>
</dbReference>
<evidence type="ECO:0000256" key="3">
    <source>
        <dbReference type="ARBA" id="ARBA00023274"/>
    </source>
</evidence>
<dbReference type="CDD" id="cd00392">
    <property type="entry name" value="Ribosomal_L13"/>
    <property type="match status" value="1"/>
</dbReference>
<dbReference type="HAMAP" id="MF_01366">
    <property type="entry name" value="Ribosomal_uL13"/>
    <property type="match status" value="1"/>
</dbReference>
<dbReference type="InterPro" id="IPR005822">
    <property type="entry name" value="Ribosomal_uL13"/>
</dbReference>
<reference evidence="6 7" key="1">
    <citation type="submission" date="2016-12" db="EMBL/GenBank/DDBJ databases">
        <title>Candidatus Reconcilibacillus cellulovorans genome.</title>
        <authorList>
            <person name="Kolinko S."/>
            <person name="Wu Y.-W."/>
            <person name="Tachea F."/>
            <person name="Denzel E."/>
            <person name="Hiras J."/>
            <person name="Baecker N."/>
            <person name="Chan L.J."/>
            <person name="Eichorst S.A."/>
            <person name="Frey D."/>
            <person name="Adams P.D."/>
            <person name="Pray T."/>
            <person name="Tanjore D."/>
            <person name="Petzold C.J."/>
            <person name="Gladden J.M."/>
            <person name="Simmons B.A."/>
            <person name="Singer S.W."/>
        </authorList>
    </citation>
    <scope>NUCLEOTIDE SEQUENCE [LARGE SCALE GENOMIC DNA]</scope>
    <source>
        <strain evidence="6">JTherm</strain>
    </source>
</reference>